<gene>
    <name evidence="2" type="ORF">GCM10011409_38350</name>
</gene>
<comment type="caution">
    <text evidence="2">The sequence shown here is derived from an EMBL/GenBank/DDBJ whole genome shotgun (WGS) entry which is preliminary data.</text>
</comment>
<reference evidence="2" key="2">
    <citation type="submission" date="2020-09" db="EMBL/GenBank/DDBJ databases">
        <authorList>
            <person name="Sun Q."/>
            <person name="Zhou Y."/>
        </authorList>
    </citation>
    <scope>NUCLEOTIDE SEQUENCE</scope>
    <source>
        <strain evidence="2">CGMCC 1.15454</strain>
    </source>
</reference>
<name>A0A9W5U0R7_9BACI</name>
<keyword evidence="3" id="KW-1185">Reference proteome</keyword>
<evidence type="ECO:0000313" key="2">
    <source>
        <dbReference type="EMBL" id="GGB57150.1"/>
    </source>
</evidence>
<accession>A0A9W5U0R7</accession>
<dbReference type="Pfam" id="PF14179">
    <property type="entry name" value="YppG"/>
    <property type="match status" value="1"/>
</dbReference>
<feature type="region of interest" description="Disordered" evidence="1">
    <location>
        <begin position="1"/>
        <end position="32"/>
    </location>
</feature>
<dbReference type="RefSeq" id="WP_088049880.1">
    <property type="nucleotide sequence ID" value="NZ_BMJD01000045.1"/>
</dbReference>
<evidence type="ECO:0000313" key="3">
    <source>
        <dbReference type="Proteomes" id="UP000621492"/>
    </source>
</evidence>
<proteinExistence type="predicted"/>
<protein>
    <recommendedName>
        <fullName evidence="4">YppG-like protein</fullName>
    </recommendedName>
</protein>
<organism evidence="2 3">
    <name type="scientific">Lentibacillus populi</name>
    <dbReference type="NCBI Taxonomy" id="1827502"/>
    <lineage>
        <taxon>Bacteria</taxon>
        <taxon>Bacillati</taxon>
        <taxon>Bacillota</taxon>
        <taxon>Bacilli</taxon>
        <taxon>Bacillales</taxon>
        <taxon>Bacillaceae</taxon>
        <taxon>Lentibacillus</taxon>
    </lineage>
</organism>
<dbReference type="AlphaFoldDB" id="A0A9W5U0R7"/>
<sequence>MFPGRPRRPVPPPSPFGFGPGPMQRQQMQNRPGLLSMFQTPDGNFDFEKISSTAKQVNDIYRQVSPMISPMVSKFFNR</sequence>
<dbReference type="InterPro" id="IPR025555">
    <property type="entry name" value="YppG"/>
</dbReference>
<dbReference type="EMBL" id="BMJD01000045">
    <property type="protein sequence ID" value="GGB57150.1"/>
    <property type="molecule type" value="Genomic_DNA"/>
</dbReference>
<evidence type="ECO:0008006" key="4">
    <source>
        <dbReference type="Google" id="ProtNLM"/>
    </source>
</evidence>
<evidence type="ECO:0000256" key="1">
    <source>
        <dbReference type="SAM" id="MobiDB-lite"/>
    </source>
</evidence>
<reference evidence="2" key="1">
    <citation type="journal article" date="2014" name="Int. J. Syst. Evol. Microbiol.">
        <title>Complete genome sequence of Corynebacterium casei LMG S-19264T (=DSM 44701T), isolated from a smear-ripened cheese.</title>
        <authorList>
            <consortium name="US DOE Joint Genome Institute (JGI-PGF)"/>
            <person name="Walter F."/>
            <person name="Albersmeier A."/>
            <person name="Kalinowski J."/>
            <person name="Ruckert C."/>
        </authorList>
    </citation>
    <scope>NUCLEOTIDE SEQUENCE</scope>
    <source>
        <strain evidence="2">CGMCC 1.15454</strain>
    </source>
</reference>
<dbReference type="Proteomes" id="UP000621492">
    <property type="component" value="Unassembled WGS sequence"/>
</dbReference>